<dbReference type="Pfam" id="PF13487">
    <property type="entry name" value="HD_5"/>
    <property type="match status" value="1"/>
</dbReference>
<dbReference type="Pfam" id="PF10069">
    <property type="entry name" value="DICT"/>
    <property type="match status" value="1"/>
</dbReference>
<dbReference type="AlphaFoldDB" id="B7KEJ3"/>
<dbReference type="OrthoDB" id="9804747at2"/>
<gene>
    <name evidence="2" type="ordered locus">PCC7424_0555</name>
</gene>
<dbReference type="Proteomes" id="UP000002384">
    <property type="component" value="Chromosome"/>
</dbReference>
<name>B7KEJ3_GLOC7</name>
<dbReference type="InterPro" id="IPR019278">
    <property type="entry name" value="DICT_dom"/>
</dbReference>
<proteinExistence type="predicted"/>
<keyword evidence="3" id="KW-1185">Reference proteome</keyword>
<dbReference type="PANTHER" id="PTHR45228:SF1">
    <property type="entry name" value="CYCLIC DI-GMP PHOSPHODIESTERASE TM_0186"/>
    <property type="match status" value="1"/>
</dbReference>
<dbReference type="CDD" id="cd00077">
    <property type="entry name" value="HDc"/>
    <property type="match status" value="1"/>
</dbReference>
<sequence length="468" mass="52285">MQPEATLNQLKASLGDGQLPPSYGVYFKNTLVALCHALEDHILQSCSSIPEQKPLVLVTFQQGKWYLQEADRYYDIAQCSSDVVIAAMPESGFADHKTGQLENVSLVHLDSRDSLINEWNLIILAPDYAAMVLCHELSPEEYRADSQPRVDTERKFYGLWTFDRSLVEKSASILIERIRPYNPTLADKLHSSQEKIAHLPPAVPADLTGVVSRIVNYLQTSQQQLVTITRQTRELVELEGQALKINRNLAANKLQAFLRMAQRVDERDPNNPLASLQVSALSETMGQILDLPTLKLRRLRLAGLLFRIGLAQAPSEIFSQRANQLNETHSSFWKNRAILGAQLLGTMPELAPIQQIVLHHLEHWDGSGTPDGLKGEEISIEARILGLVAYFQDLTQPRGDRPAYSLGEALDKCLAYSGTRFDPALVESLSTIIRLAEIGLMQLPNRPSQLPSVWLEEATKPSQSPMRS</sequence>
<dbReference type="eggNOG" id="COG4250">
    <property type="taxonomic scope" value="Bacteria"/>
</dbReference>
<evidence type="ECO:0000259" key="1">
    <source>
        <dbReference type="PROSITE" id="PS51832"/>
    </source>
</evidence>
<accession>B7KEJ3</accession>
<feature type="domain" description="HD-GYP" evidence="1">
    <location>
        <begin position="249"/>
        <end position="445"/>
    </location>
</feature>
<dbReference type="Pfam" id="PF17150">
    <property type="entry name" value="CHASE6_C"/>
    <property type="match status" value="1"/>
</dbReference>
<dbReference type="RefSeq" id="WP_012597965.1">
    <property type="nucleotide sequence ID" value="NC_011729.1"/>
</dbReference>
<dbReference type="InterPro" id="IPR003607">
    <property type="entry name" value="HD/PDEase_dom"/>
</dbReference>
<dbReference type="eggNOG" id="COG2206">
    <property type="taxonomic scope" value="Bacteria"/>
</dbReference>
<dbReference type="PROSITE" id="PS51832">
    <property type="entry name" value="HD_GYP"/>
    <property type="match status" value="1"/>
</dbReference>
<dbReference type="Gene3D" id="1.10.3210.10">
    <property type="entry name" value="Hypothetical protein af1432"/>
    <property type="match status" value="1"/>
</dbReference>
<evidence type="ECO:0000313" key="2">
    <source>
        <dbReference type="EMBL" id="ACK69018.1"/>
    </source>
</evidence>
<reference evidence="3" key="1">
    <citation type="journal article" date="2011" name="MBio">
        <title>Novel metabolic attributes of the genus Cyanothece, comprising a group of unicellular nitrogen-fixing Cyanobacteria.</title>
        <authorList>
            <person name="Bandyopadhyay A."/>
            <person name="Elvitigala T."/>
            <person name="Welsh E."/>
            <person name="Stockel J."/>
            <person name="Liberton M."/>
            <person name="Min H."/>
            <person name="Sherman L.A."/>
            <person name="Pakrasi H.B."/>
        </authorList>
    </citation>
    <scope>NUCLEOTIDE SEQUENCE [LARGE SCALE GENOMIC DNA]</scope>
    <source>
        <strain evidence="3">PCC 7424</strain>
    </source>
</reference>
<dbReference type="HOGENOM" id="CLU_591653_0_0_3"/>
<dbReference type="InterPro" id="IPR052020">
    <property type="entry name" value="Cyclic_di-GMP/3'3'-cGAMP_PDE"/>
</dbReference>
<dbReference type="KEGG" id="cyc:PCC7424_0555"/>
<dbReference type="PANTHER" id="PTHR45228">
    <property type="entry name" value="CYCLIC DI-GMP PHOSPHODIESTERASE TM_0186-RELATED"/>
    <property type="match status" value="1"/>
</dbReference>
<dbReference type="InterPro" id="IPR033415">
    <property type="entry name" value="CHASE6_C"/>
</dbReference>
<dbReference type="STRING" id="65393.PCC7424_0555"/>
<dbReference type="InterPro" id="IPR037522">
    <property type="entry name" value="HD_GYP_dom"/>
</dbReference>
<dbReference type="EMBL" id="CP001291">
    <property type="protein sequence ID" value="ACK69018.1"/>
    <property type="molecule type" value="Genomic_DNA"/>
</dbReference>
<evidence type="ECO:0000313" key="3">
    <source>
        <dbReference type="Proteomes" id="UP000002384"/>
    </source>
</evidence>
<dbReference type="SUPFAM" id="SSF109604">
    <property type="entry name" value="HD-domain/PDEase-like"/>
    <property type="match status" value="1"/>
</dbReference>
<organism evidence="2 3">
    <name type="scientific">Gloeothece citriformis (strain PCC 7424)</name>
    <name type="common">Cyanothece sp. (strain PCC 7424)</name>
    <dbReference type="NCBI Taxonomy" id="65393"/>
    <lineage>
        <taxon>Bacteria</taxon>
        <taxon>Bacillati</taxon>
        <taxon>Cyanobacteriota</taxon>
        <taxon>Cyanophyceae</taxon>
        <taxon>Oscillatoriophycideae</taxon>
        <taxon>Chroococcales</taxon>
        <taxon>Aphanothecaceae</taxon>
        <taxon>Gloeothece</taxon>
        <taxon>Gloeothece citriformis</taxon>
    </lineage>
</organism>
<protein>
    <submittedName>
        <fullName evidence="2">Putative sensor protein</fullName>
    </submittedName>
</protein>